<evidence type="ECO:0000313" key="2">
    <source>
        <dbReference type="Proteomes" id="UP000664859"/>
    </source>
</evidence>
<dbReference type="GO" id="GO:0017076">
    <property type="term" value="F:purine nucleotide binding"/>
    <property type="evidence" value="ECO:0007669"/>
    <property type="project" value="InterPro"/>
</dbReference>
<organism evidence="1 2">
    <name type="scientific">Tribonema minus</name>
    <dbReference type="NCBI Taxonomy" id="303371"/>
    <lineage>
        <taxon>Eukaryota</taxon>
        <taxon>Sar</taxon>
        <taxon>Stramenopiles</taxon>
        <taxon>Ochrophyta</taxon>
        <taxon>PX clade</taxon>
        <taxon>Xanthophyceae</taxon>
        <taxon>Tribonematales</taxon>
        <taxon>Tribonemataceae</taxon>
        <taxon>Tribonema</taxon>
    </lineage>
</organism>
<sequence>MALVGQKPVDGRHDDWISFPYEREGMEMNLNWALNRANVVPRADAFHNPRQQLLAERLNAKTDASSVQLQGVQAGGDFPLLEAGSKELPFEKYDTLEGVVQKFFSEPGRDLYVATGSVGSYRGATVGVRVITDNPALCLIAQNLLVPAPYIKYETIDSPLPPVVFYVTDKLQTIGAVQYQEGDGGSLSGATGILCGAAGACQAALMSAIEETAAALLLEHEGVVPLPASVLRKGAKTALLFNASTAQLGEAKSAGALYCAHGSVLCPDKGVSAMWGGAVVPPASAGPAQSRLSVVVEGLATVTMPTDNLANAPTKAFFLGSKASGELSQDQIKEELEALSVEADAAARFLEAVAASKMFVTAVPSVKAALDKLA</sequence>
<comment type="caution">
    <text evidence="1">The sequence shown here is derived from an EMBL/GenBank/DDBJ whole genome shotgun (WGS) entry which is preliminary data.</text>
</comment>
<reference evidence="1" key="1">
    <citation type="submission" date="2021-02" db="EMBL/GenBank/DDBJ databases">
        <title>First Annotated Genome of the Yellow-green Alga Tribonema minus.</title>
        <authorList>
            <person name="Mahan K.M."/>
        </authorList>
    </citation>
    <scope>NUCLEOTIDE SEQUENCE</scope>
    <source>
        <strain evidence="1">UTEX B ZZ1240</strain>
    </source>
</reference>
<keyword evidence="2" id="KW-1185">Reference proteome</keyword>
<dbReference type="EMBL" id="JAFCMP010000027">
    <property type="protein sequence ID" value="KAG5190803.1"/>
    <property type="molecule type" value="Genomic_DNA"/>
</dbReference>
<gene>
    <name evidence="1" type="ORF">JKP88DRAFT_285621</name>
</gene>
<dbReference type="InterPro" id="IPR008210">
    <property type="entry name" value="PEP_carboxykinase_N"/>
</dbReference>
<accession>A0A835ZKT9</accession>
<protein>
    <submittedName>
        <fullName evidence="1">Uncharacterized protein</fullName>
    </submittedName>
</protein>
<dbReference type="SUPFAM" id="SSF68923">
    <property type="entry name" value="PEP carboxykinase N-terminal domain"/>
    <property type="match status" value="1"/>
</dbReference>
<dbReference type="Proteomes" id="UP000664859">
    <property type="component" value="Unassembled WGS sequence"/>
</dbReference>
<dbReference type="GO" id="GO:0006094">
    <property type="term" value="P:gluconeogenesis"/>
    <property type="evidence" value="ECO:0007669"/>
    <property type="project" value="InterPro"/>
</dbReference>
<dbReference type="GO" id="GO:0004611">
    <property type="term" value="F:phosphoenolpyruvate carboxykinase activity"/>
    <property type="evidence" value="ECO:0007669"/>
    <property type="project" value="InterPro"/>
</dbReference>
<evidence type="ECO:0000313" key="1">
    <source>
        <dbReference type="EMBL" id="KAG5190803.1"/>
    </source>
</evidence>
<name>A0A835ZKT9_9STRA</name>
<dbReference type="OrthoDB" id="68755at2759"/>
<proteinExistence type="predicted"/>
<dbReference type="AlphaFoldDB" id="A0A835ZKT9"/>